<organism evidence="7 8">
    <name type="scientific">Obba rivulosa</name>
    <dbReference type="NCBI Taxonomy" id="1052685"/>
    <lineage>
        <taxon>Eukaryota</taxon>
        <taxon>Fungi</taxon>
        <taxon>Dikarya</taxon>
        <taxon>Basidiomycota</taxon>
        <taxon>Agaricomycotina</taxon>
        <taxon>Agaricomycetes</taxon>
        <taxon>Polyporales</taxon>
        <taxon>Gelatoporiaceae</taxon>
        <taxon>Obba</taxon>
    </lineage>
</organism>
<accession>A0A8E2AKN0</accession>
<dbReference type="SUPFAM" id="SSF48452">
    <property type="entry name" value="TPR-like"/>
    <property type="match status" value="1"/>
</dbReference>
<evidence type="ECO:0000256" key="2">
    <source>
        <dbReference type="ARBA" id="ARBA00012489"/>
    </source>
</evidence>
<keyword evidence="4" id="KW-0159">Chromosome partition</keyword>
<evidence type="ECO:0000259" key="6">
    <source>
        <dbReference type="PROSITE" id="PS51700"/>
    </source>
</evidence>
<name>A0A8E2AKN0_9APHY</name>
<feature type="region of interest" description="Disordered" evidence="5">
    <location>
        <begin position="1144"/>
        <end position="1191"/>
    </location>
</feature>
<dbReference type="PROSITE" id="PS51700">
    <property type="entry name" value="SEPARIN"/>
    <property type="match status" value="1"/>
</dbReference>
<keyword evidence="3" id="KW-0378">Hydrolase</keyword>
<evidence type="ECO:0000256" key="4">
    <source>
        <dbReference type="ARBA" id="ARBA00022829"/>
    </source>
</evidence>
<evidence type="ECO:0000313" key="8">
    <source>
        <dbReference type="Proteomes" id="UP000250043"/>
    </source>
</evidence>
<gene>
    <name evidence="7" type="ORF">OBBRIDRAFT_891378</name>
</gene>
<reference evidence="7 8" key="1">
    <citation type="submission" date="2016-07" db="EMBL/GenBank/DDBJ databases">
        <title>Draft genome of the white-rot fungus Obba rivulosa 3A-2.</title>
        <authorList>
            <consortium name="DOE Joint Genome Institute"/>
            <person name="Miettinen O."/>
            <person name="Riley R."/>
            <person name="Acob R."/>
            <person name="Barry K."/>
            <person name="Cullen D."/>
            <person name="De Vries R."/>
            <person name="Hainaut M."/>
            <person name="Hatakka A."/>
            <person name="Henrissat B."/>
            <person name="Hilden K."/>
            <person name="Kuo R."/>
            <person name="Labutti K."/>
            <person name="Lipzen A."/>
            <person name="Makela M.R."/>
            <person name="Sandor L."/>
            <person name="Spatafora J.W."/>
            <person name="Grigoriev I.V."/>
            <person name="Hibbett D.S."/>
        </authorList>
    </citation>
    <scope>NUCLEOTIDE SEQUENCE [LARGE SCALE GENOMIC DNA]</scope>
    <source>
        <strain evidence="7 8">3A-2</strain>
    </source>
</reference>
<protein>
    <recommendedName>
        <fullName evidence="2">separase</fullName>
        <ecNumber evidence="2">3.4.22.49</ecNumber>
    </recommendedName>
</protein>
<dbReference type="Gene3D" id="1.25.40.10">
    <property type="entry name" value="Tetratricopeptide repeat domain"/>
    <property type="match status" value="1"/>
</dbReference>
<dbReference type="OrthoDB" id="10255632at2759"/>
<comment type="catalytic activity">
    <reaction evidence="1">
        <text>All bonds known to be hydrolyzed by this endopeptidase have arginine in P1 and an acidic residue in P4. P6 is often occupied by an acidic residue or by a hydroxy-amino-acid residue, the phosphorylation of which enhances cleavage.</text>
        <dbReference type="EC" id="3.4.22.49"/>
    </reaction>
</comment>
<evidence type="ECO:0000256" key="3">
    <source>
        <dbReference type="ARBA" id="ARBA00022801"/>
    </source>
</evidence>
<keyword evidence="8" id="KW-1185">Reference proteome</keyword>
<dbReference type="GO" id="GO:0004197">
    <property type="term" value="F:cysteine-type endopeptidase activity"/>
    <property type="evidence" value="ECO:0007669"/>
    <property type="project" value="InterPro"/>
</dbReference>
<dbReference type="InterPro" id="IPR030397">
    <property type="entry name" value="SEPARIN_core_dom"/>
</dbReference>
<evidence type="ECO:0000313" key="7">
    <source>
        <dbReference type="EMBL" id="OCH85114.1"/>
    </source>
</evidence>
<dbReference type="EMBL" id="KV722608">
    <property type="protein sequence ID" value="OCH85114.1"/>
    <property type="molecule type" value="Genomic_DNA"/>
</dbReference>
<dbReference type="GO" id="GO:0005737">
    <property type="term" value="C:cytoplasm"/>
    <property type="evidence" value="ECO:0007669"/>
    <property type="project" value="TreeGrafter"/>
</dbReference>
<dbReference type="GO" id="GO:0072686">
    <property type="term" value="C:mitotic spindle"/>
    <property type="evidence" value="ECO:0007669"/>
    <property type="project" value="TreeGrafter"/>
</dbReference>
<dbReference type="Proteomes" id="UP000250043">
    <property type="component" value="Unassembled WGS sequence"/>
</dbReference>
<dbReference type="PANTHER" id="PTHR12792">
    <property type="entry name" value="EXTRA SPINDLE POLES 1-RELATED"/>
    <property type="match status" value="1"/>
</dbReference>
<dbReference type="InterPro" id="IPR011990">
    <property type="entry name" value="TPR-like_helical_dom_sf"/>
</dbReference>
<proteinExistence type="predicted"/>
<feature type="compositionally biased region" description="Basic residues" evidence="5">
    <location>
        <begin position="905"/>
        <end position="918"/>
    </location>
</feature>
<dbReference type="PANTHER" id="PTHR12792:SF0">
    <property type="entry name" value="SEPARIN"/>
    <property type="match status" value="1"/>
</dbReference>
<evidence type="ECO:0000256" key="5">
    <source>
        <dbReference type="SAM" id="MobiDB-lite"/>
    </source>
</evidence>
<feature type="compositionally biased region" description="Polar residues" evidence="5">
    <location>
        <begin position="1169"/>
        <end position="1181"/>
    </location>
</feature>
<dbReference type="InterPro" id="IPR005314">
    <property type="entry name" value="Peptidase_C50"/>
</dbReference>
<evidence type="ECO:0000256" key="1">
    <source>
        <dbReference type="ARBA" id="ARBA00000451"/>
    </source>
</evidence>
<dbReference type="GO" id="GO:0005634">
    <property type="term" value="C:nucleus"/>
    <property type="evidence" value="ECO:0007669"/>
    <property type="project" value="InterPro"/>
</dbReference>
<feature type="compositionally biased region" description="Polar residues" evidence="5">
    <location>
        <begin position="95"/>
        <end position="110"/>
    </location>
</feature>
<feature type="region of interest" description="Disordered" evidence="5">
    <location>
        <begin position="90"/>
        <end position="112"/>
    </location>
</feature>
<feature type="domain" description="Peptidase C50" evidence="6">
    <location>
        <begin position="1901"/>
        <end position="1998"/>
    </location>
</feature>
<sequence>MPVSTQKSRQPITRVSRTTRAKPTPASTEALATQLATKLHISDSPQDVKGKAKANGKPSPLSAEQRRTEAMLAVNSASKSLSSLVQSGWKAGSGSKLSKQSRQDVSSTELARSARGGLRQLRELSPGDVDIERAASSVVGKLVSLEMYDAASQLAADMRPALIALYRADTFNTGDQEFCASLPLPLHDVQLNDITLNLVATFLLHSLTILVHTAADLATFASSLQNIPTLISWTPYLHQLPSKQHDTVFTRAYTILATCASTQLIAPIAALHLRRHALLCLVHTRPTVIVPDTFWNQAYKFTASLLSKERADQGMELAREVLATFDELVGAARGRQDGAEFSSGIGYLGFCEYCMSVAKQLRDLKALNRIADAMRRTHQSSGTRSPEVPSEGPQRTVRQAASICACLTQTAVMFDQWAETSDHPASSIQDAVVAVTMCRPFFGQSEDAEQRRAADRVTRAFEKLRRGAVKVLESESDKGSFSGDVREAAKLILQNAGKVLEDVVRETNTLSSDTLTPALDSLFVLARNTLVVASPDTYLAAFGYLARASSLVSSIGTSIEEADKVVSRANYMRCVSGAFHNLAGTLYQAGRFDHAVRFMIQGCELGKKALSTFREMTSAVDSEGVWKQLEEQLHRRWEILGVCQSKTGDRKLAYEAFIECVKAYPFAQPSFVHTVRTSFASAAFDSSSSLKQIAVIVDRVTYMGACELFQGHSELSAKSWFKDLSDNASPENVQTWRCIIGALLERQMEGLASGRWKPAVRALVQSLLNDSLEVYLPAERPIRRARMLLNSLELAYFDESTWNDSPGQIADEILVLLEQEDLAYDAELAAFRGQYMASAHLWLALHLHRSGMPEQSQIIAHTKEACRTLRSMLASAPRPSLQRPPSPKAVKTTKRAPAAGTRATLVKRRAAPRSKSTKSAKADSPPKPRLVLEAVSLNVPATPPRAALPSQRQPLVFDDFAKLFELLQMSTQMIGLLGDLLAKVSLLQVARRLSERYAGAASNEYITASMSLAQEYVRLGRAEKAVHIFGQTLVFIKECDTLPELRILSLLRYAESLANAGNVNKSAEVYCEALAASRTLPTEEKGMPTSQRVKLRAATIERAAVASLAYSAMEYAKGELTNSLNGLLQSLRLWNRAMDTLARLNPPAPTAKPDADDNPFDISEPKVSKPTSAGNSATSEPVTPKRDYQQKASRDGLELRIAEGLLETLFLLAQTYSIHGSAREAEYFAQQAHDLAESLNAPSMVSHALTRICEILLRLGRLEEGHDSLLRASDLIGGSSGPHEAEIRRLRGYYNQLGSNHDHAQEQYRTATTILDDLTKTFSALDGAGVGPRLSLGFSPRSPRTQLGGDALLPALFAKVLREYVCLLHEAGEDYNVWLERFATLPTNVEAKAQEVALMARLNLRDVYLRFKGDMFLSSLTESTMTVPMGMSSVKAAPLSPAAQDALGALLTAEKLFWSELATTGLRGSTIDVRDAAMSLTSVKTLQTSLGKGGSETSALIARLLDIAASTTLRRELLEAIQHKFPDWHNFDDLRWPALNGHTSLDVAPINRKMARMNLRFDSDDEDDVGREDSTMKDFWNAICKKYQSPSLDLVSLSAPRSHVLPTDWTVVNISITEDKDTMFISRQRGNAQPLVFCLPLKGRRESTEDEHLAFDDAVEELKEIIRRSDEGTREAANVRNDDRKARAAWWSDRRALDQRMRELLENIEFCWLGAFKTILSRPRYIPPDELSVLRSRLSEVFERSLRLKDRKQKARVRLEDALVECFSALNTSCRDEELEDLVYFVLDLYQFHGVPIATAEVDIDHVIVDLRTALEEHAARLKAAPELDAQHSRDEHIFLVLDKNVQGIPWESIPILRGRSISRIPSIDFLEDRMELARRQRERSLDGSAELAIDRIAVDPRKTWYLLNPGGDLKGTEGRFAGWLEEMRSVGWEGVVGRAPSEQQLVDALARNELVIYFGHGGAEQYVRSHKIRHLPRCAATMLWGCSSGALREMGDFDRIGTPYNYMLAGCPTLVANLWDVTDRDIDTFSQSVFDDLHLTPAGVKACEQGRRADTNSVVAAVARARETCKLKYLTGAAPVVYGIPFYL</sequence>
<dbReference type="GO" id="GO:0051307">
    <property type="term" value="P:meiotic chromosome separation"/>
    <property type="evidence" value="ECO:0007669"/>
    <property type="project" value="TreeGrafter"/>
</dbReference>
<feature type="compositionally biased region" description="Polar residues" evidence="5">
    <location>
        <begin position="1"/>
        <end position="18"/>
    </location>
</feature>
<dbReference type="EC" id="3.4.22.49" evidence="2"/>
<feature type="compositionally biased region" description="Polar residues" evidence="5">
    <location>
        <begin position="25"/>
        <end position="36"/>
    </location>
</feature>
<dbReference type="Pfam" id="PF03568">
    <property type="entry name" value="Separin_C"/>
    <property type="match status" value="1"/>
</dbReference>
<feature type="region of interest" description="Disordered" evidence="5">
    <location>
        <begin position="1"/>
        <end position="66"/>
    </location>
</feature>
<feature type="region of interest" description="Disordered" evidence="5">
    <location>
        <begin position="874"/>
        <end position="927"/>
    </location>
</feature>
<dbReference type="GO" id="GO:0006508">
    <property type="term" value="P:proteolysis"/>
    <property type="evidence" value="ECO:0007669"/>
    <property type="project" value="InterPro"/>
</dbReference>
<dbReference type="GO" id="GO:0044732">
    <property type="term" value="C:mitotic spindle pole body"/>
    <property type="evidence" value="ECO:0007669"/>
    <property type="project" value="TreeGrafter"/>
</dbReference>